<name>A0AAV7TV84_PLEWA</name>
<comment type="caution">
    <text evidence="2">The sequence shown here is derived from an EMBL/GenBank/DDBJ whole genome shotgun (WGS) entry which is preliminary data.</text>
</comment>
<dbReference type="Proteomes" id="UP001066276">
    <property type="component" value="Chromosome 3_2"/>
</dbReference>
<sequence length="128" mass="13439">MGQPGRSQTSPRRRAHPHGIVDWGLRAALQGPTPTRGFPSCFSVPRGPPGQQARSLGRDRARATVRFSPDGPPLAVSPIMSLAGRYGSRASLPCGGRSAQVAGILFSRCRALGKSLGRGRHFVSGGRG</sequence>
<organism evidence="2 3">
    <name type="scientific">Pleurodeles waltl</name>
    <name type="common">Iberian ribbed newt</name>
    <dbReference type="NCBI Taxonomy" id="8319"/>
    <lineage>
        <taxon>Eukaryota</taxon>
        <taxon>Metazoa</taxon>
        <taxon>Chordata</taxon>
        <taxon>Craniata</taxon>
        <taxon>Vertebrata</taxon>
        <taxon>Euteleostomi</taxon>
        <taxon>Amphibia</taxon>
        <taxon>Batrachia</taxon>
        <taxon>Caudata</taxon>
        <taxon>Salamandroidea</taxon>
        <taxon>Salamandridae</taxon>
        <taxon>Pleurodelinae</taxon>
        <taxon>Pleurodeles</taxon>
    </lineage>
</organism>
<evidence type="ECO:0000313" key="3">
    <source>
        <dbReference type="Proteomes" id="UP001066276"/>
    </source>
</evidence>
<accession>A0AAV7TV84</accession>
<reference evidence="2" key="1">
    <citation type="journal article" date="2022" name="bioRxiv">
        <title>Sequencing and chromosome-scale assembly of the giantPleurodeles waltlgenome.</title>
        <authorList>
            <person name="Brown T."/>
            <person name="Elewa A."/>
            <person name="Iarovenko S."/>
            <person name="Subramanian E."/>
            <person name="Araus A.J."/>
            <person name="Petzold A."/>
            <person name="Susuki M."/>
            <person name="Suzuki K.-i.T."/>
            <person name="Hayashi T."/>
            <person name="Toyoda A."/>
            <person name="Oliveira C."/>
            <person name="Osipova E."/>
            <person name="Leigh N.D."/>
            <person name="Simon A."/>
            <person name="Yun M.H."/>
        </authorList>
    </citation>
    <scope>NUCLEOTIDE SEQUENCE</scope>
    <source>
        <strain evidence="2">20211129_DDA</strain>
        <tissue evidence="2">Liver</tissue>
    </source>
</reference>
<dbReference type="AlphaFoldDB" id="A0AAV7TV84"/>
<feature type="compositionally biased region" description="Polar residues" evidence="1">
    <location>
        <begin position="1"/>
        <end position="10"/>
    </location>
</feature>
<evidence type="ECO:0000313" key="2">
    <source>
        <dbReference type="EMBL" id="KAJ1180074.1"/>
    </source>
</evidence>
<evidence type="ECO:0000256" key="1">
    <source>
        <dbReference type="SAM" id="MobiDB-lite"/>
    </source>
</evidence>
<proteinExistence type="predicted"/>
<keyword evidence="3" id="KW-1185">Reference proteome</keyword>
<feature type="region of interest" description="Disordered" evidence="1">
    <location>
        <begin position="1"/>
        <end position="59"/>
    </location>
</feature>
<gene>
    <name evidence="2" type="ORF">NDU88_005298</name>
</gene>
<dbReference type="EMBL" id="JANPWB010000006">
    <property type="protein sequence ID" value="KAJ1180074.1"/>
    <property type="molecule type" value="Genomic_DNA"/>
</dbReference>
<protein>
    <submittedName>
        <fullName evidence="2">Uncharacterized protein</fullName>
    </submittedName>
</protein>